<evidence type="ECO:0000256" key="9">
    <source>
        <dbReference type="ARBA" id="ARBA00050979"/>
    </source>
</evidence>
<evidence type="ECO:0000256" key="3">
    <source>
        <dbReference type="ARBA" id="ARBA00022605"/>
    </source>
</evidence>
<dbReference type="EC" id="1.1.1.286" evidence="14"/>
<comment type="catalytic activity">
    <reaction evidence="9">
        <text>D-threo-isocitrate + NAD(+) = 2-oxoglutarate + CO2 + NADH</text>
        <dbReference type="Rhea" id="RHEA:23632"/>
        <dbReference type="ChEBI" id="CHEBI:15562"/>
        <dbReference type="ChEBI" id="CHEBI:16526"/>
        <dbReference type="ChEBI" id="CHEBI:16810"/>
        <dbReference type="ChEBI" id="CHEBI:57540"/>
        <dbReference type="ChEBI" id="CHEBI:57945"/>
        <dbReference type="EC" id="1.1.1.286"/>
    </reaction>
    <physiologicalReaction direction="left-to-right" evidence="9">
        <dbReference type="Rhea" id="RHEA:23633"/>
    </physiologicalReaction>
</comment>
<dbReference type="SMART" id="SM01329">
    <property type="entry name" value="Iso_dh"/>
    <property type="match status" value="1"/>
</dbReference>
<gene>
    <name evidence="18" type="ORF">AN926_08450</name>
    <name evidence="19" type="ORF">CSW29_05355</name>
</gene>
<comment type="similarity">
    <text evidence="2">Belongs to the isocitrate and isopropylmalate dehydrogenases family.</text>
</comment>
<name>A0A0N0IQE5_THESC</name>
<evidence type="ECO:0000256" key="8">
    <source>
        <dbReference type="ARBA" id="ARBA00023154"/>
    </source>
</evidence>
<evidence type="ECO:0000256" key="4">
    <source>
        <dbReference type="ARBA" id="ARBA00022723"/>
    </source>
</evidence>
<evidence type="ECO:0000256" key="15">
    <source>
        <dbReference type="ARBA" id="ARBA00071278"/>
    </source>
</evidence>
<keyword evidence="7" id="KW-0520">NAD</keyword>
<protein>
    <recommendedName>
        <fullName evidence="15">Isocitrate/homoisocitrate dehydrogenase</fullName>
        <ecNumber evidence="14">1.1.1.286</ecNumber>
    </recommendedName>
    <alternativeName>
        <fullName evidence="16">Homoisocitrate dehydrogenase</fullName>
    </alternativeName>
</protein>
<dbReference type="EMBL" id="PEMH01000143">
    <property type="protein sequence ID" value="RTI00735.1"/>
    <property type="molecule type" value="Genomic_DNA"/>
</dbReference>
<evidence type="ECO:0000256" key="11">
    <source>
        <dbReference type="ARBA" id="ARBA00054060"/>
    </source>
</evidence>
<dbReference type="PANTHER" id="PTHR11835:SF34">
    <property type="entry name" value="ISOCITRATE DEHYDROGENASE [NAD] SUBUNIT ALPHA, MITOCHONDRIAL"/>
    <property type="match status" value="1"/>
</dbReference>
<dbReference type="RefSeq" id="WP_054392201.1">
    <property type="nucleotide sequence ID" value="NZ_PEMH01000143.1"/>
</dbReference>
<evidence type="ECO:0000256" key="13">
    <source>
        <dbReference type="ARBA" id="ARBA00063123"/>
    </source>
</evidence>
<evidence type="ECO:0000256" key="1">
    <source>
        <dbReference type="ARBA" id="ARBA00001946"/>
    </source>
</evidence>
<keyword evidence="6 18" id="KW-0560">Oxidoreductase</keyword>
<dbReference type="Gene3D" id="3.40.718.10">
    <property type="entry name" value="Isopropylmalate Dehydrogenase"/>
    <property type="match status" value="1"/>
</dbReference>
<dbReference type="GO" id="GO:0004449">
    <property type="term" value="F:isocitrate dehydrogenase (NAD+) activity"/>
    <property type="evidence" value="ECO:0007669"/>
    <property type="project" value="TreeGrafter"/>
</dbReference>
<dbReference type="PANTHER" id="PTHR11835">
    <property type="entry name" value="DECARBOXYLATING DEHYDROGENASES-ISOCITRATE, ISOPROPYLMALATE, TARTRATE"/>
    <property type="match status" value="1"/>
</dbReference>
<keyword evidence="8" id="KW-0457">Lysine biosynthesis</keyword>
<reference evidence="18 20" key="1">
    <citation type="submission" date="2015-09" db="EMBL/GenBank/DDBJ databases">
        <title>Draft genome sequence of Thermus scotoductus strain K1 isolated from a geothermal spring in Nagorno-Karabakh, Armenia.</title>
        <authorList>
            <person name="Saghatelyan A."/>
            <person name="Poghosyan L."/>
            <person name="Panosyan H."/>
            <person name="Birkeland N.-K."/>
        </authorList>
    </citation>
    <scope>NUCLEOTIDE SEQUENCE [LARGE SCALE GENOMIC DNA]</scope>
    <source>
        <strain evidence="18 20">K1</strain>
    </source>
</reference>
<dbReference type="GO" id="GO:0033708">
    <property type="term" value="F:isocitrate-homoisocitrate dehydrogenase activity"/>
    <property type="evidence" value="ECO:0007669"/>
    <property type="project" value="UniProtKB-EC"/>
</dbReference>
<dbReference type="AlphaFoldDB" id="A0A0N0IQE5"/>
<evidence type="ECO:0000256" key="2">
    <source>
        <dbReference type="ARBA" id="ARBA00007769"/>
    </source>
</evidence>
<comment type="function">
    <text evidence="11">Catalyzes the NAD(+)-dependent oxidative decarboxylation of homoisocitrate to 2-oxoadipate (alpha-ketoadipate), a reaction involved in lysine biosynthesis through the alpha-aminoadipate pathway. In addition, has high activity with isocitrate, but is inactive with 3-isopropylmalate.</text>
</comment>
<comment type="subunit">
    <text evidence="13">Homotetramer. Dimer of dimers. The homotetramer can transiently dissociate into homodimers.</text>
</comment>
<sequence>MAYRICLIEGDGIGHEVIPAARKVLEATGLPLEFVEAEAGWETFERRGVSVPEETVEKILSCQATLFGAATSPTRKVPGFFGAIRYLRRRLDLYANVRPAKSRPVPGSRSGVDLIIVRENTEGLYVEQERRYLDVAIADAVISKKASERIGRVALKIAESRPRKTLHIAHKANVLPVTQGLFLDTVREVAKDYPLVNVQDIIVDNCAMQLVMRPERFDVIVTTNLLGDILSDLTAGLVGGLGLAPSANIGDTAAVFEPVHGSAPDIAGKGIANPTATILSAAMMLEYLGEKEAAKKVEKAVDLVLEKGPRTPDLGGTATTETFTKAVVETLKAL</sequence>
<accession>A0A0N0IQE5</accession>
<organism evidence="18 20">
    <name type="scientific">Thermus scotoductus</name>
    <dbReference type="NCBI Taxonomy" id="37636"/>
    <lineage>
        <taxon>Bacteria</taxon>
        <taxon>Thermotogati</taxon>
        <taxon>Deinococcota</taxon>
        <taxon>Deinococci</taxon>
        <taxon>Thermales</taxon>
        <taxon>Thermaceae</taxon>
        <taxon>Thermus</taxon>
    </lineage>
</organism>
<evidence type="ECO:0000256" key="14">
    <source>
        <dbReference type="ARBA" id="ARBA00066849"/>
    </source>
</evidence>
<evidence type="ECO:0000256" key="5">
    <source>
        <dbReference type="ARBA" id="ARBA00022842"/>
    </source>
</evidence>
<dbReference type="EMBL" id="LJJR01000023">
    <property type="protein sequence ID" value="KPD29158.1"/>
    <property type="molecule type" value="Genomic_DNA"/>
</dbReference>
<dbReference type="FunFam" id="3.40.718.10:FF:000019">
    <property type="entry name" value="Homoisocitrate dehydrogenase"/>
    <property type="match status" value="1"/>
</dbReference>
<comment type="catalytic activity">
    <reaction evidence="10">
        <text>(2R,3S)-homoisocitrate + NAD(+) = 2-oxoadipate + CO2 + NADH</text>
        <dbReference type="Rhea" id="RHEA:11900"/>
        <dbReference type="ChEBI" id="CHEBI:15404"/>
        <dbReference type="ChEBI" id="CHEBI:16526"/>
        <dbReference type="ChEBI" id="CHEBI:57499"/>
        <dbReference type="ChEBI" id="CHEBI:57540"/>
        <dbReference type="ChEBI" id="CHEBI:57945"/>
        <dbReference type="EC" id="1.1.1.286"/>
    </reaction>
    <physiologicalReaction direction="left-to-right" evidence="10">
        <dbReference type="Rhea" id="RHEA:11901"/>
    </physiologicalReaction>
</comment>
<dbReference type="GO" id="GO:0046872">
    <property type="term" value="F:metal ion binding"/>
    <property type="evidence" value="ECO:0007669"/>
    <property type="project" value="UniProtKB-KW"/>
</dbReference>
<evidence type="ECO:0000256" key="16">
    <source>
        <dbReference type="ARBA" id="ARBA00076472"/>
    </source>
</evidence>
<evidence type="ECO:0000259" key="17">
    <source>
        <dbReference type="SMART" id="SM01329"/>
    </source>
</evidence>
<comment type="pathway">
    <text evidence="12">Amino-acid biosynthesis; L-lysine biosynthesis via AAA pathway; L-alpha-aminoadipate from 2-oxoglutarate: step 4/5.</text>
</comment>
<evidence type="ECO:0000313" key="18">
    <source>
        <dbReference type="EMBL" id="KPD29158.1"/>
    </source>
</evidence>
<reference evidence="19 21" key="2">
    <citation type="journal article" date="2019" name="Extremophiles">
        <title>Biogeography of thermophiles and predominance of Thermus scotoductus in domestic water heaters.</title>
        <authorList>
            <person name="Wilpiszeski R.L."/>
            <person name="Zhang Z."/>
            <person name="House C.H."/>
        </authorList>
    </citation>
    <scope>NUCLEOTIDE SEQUENCE [LARGE SCALE GENOMIC DNA]</scope>
    <source>
        <strain evidence="19 21">16_S16</strain>
    </source>
</reference>
<evidence type="ECO:0000256" key="10">
    <source>
        <dbReference type="ARBA" id="ARBA00051094"/>
    </source>
</evidence>
<comment type="cofactor">
    <cofactor evidence="1">
        <name>Mg(2+)</name>
        <dbReference type="ChEBI" id="CHEBI:18420"/>
    </cofactor>
</comment>
<dbReference type="Pfam" id="PF00180">
    <property type="entry name" value="Iso_dh"/>
    <property type="match status" value="1"/>
</dbReference>
<dbReference type="Proteomes" id="UP000288347">
    <property type="component" value="Unassembled WGS sequence"/>
</dbReference>
<keyword evidence="3" id="KW-0028">Amino-acid biosynthesis</keyword>
<dbReference type="InterPro" id="IPR024084">
    <property type="entry name" value="IsoPropMal-DH-like_dom"/>
</dbReference>
<keyword evidence="5" id="KW-0460">Magnesium</keyword>
<proteinExistence type="inferred from homology"/>
<comment type="caution">
    <text evidence="18">The sequence shown here is derived from an EMBL/GenBank/DDBJ whole genome shotgun (WGS) entry which is preliminary data.</text>
</comment>
<feature type="domain" description="Isopropylmalate dehydrogenase-like" evidence="17">
    <location>
        <begin position="4"/>
        <end position="327"/>
    </location>
</feature>
<dbReference type="Proteomes" id="UP000053099">
    <property type="component" value="Unassembled WGS sequence"/>
</dbReference>
<keyword evidence="4" id="KW-0479">Metal-binding</keyword>
<evidence type="ECO:0000313" key="19">
    <source>
        <dbReference type="EMBL" id="RTI00735.1"/>
    </source>
</evidence>
<dbReference type="GO" id="GO:0006102">
    <property type="term" value="P:isocitrate metabolic process"/>
    <property type="evidence" value="ECO:0007669"/>
    <property type="project" value="TreeGrafter"/>
</dbReference>
<evidence type="ECO:0000313" key="21">
    <source>
        <dbReference type="Proteomes" id="UP000288347"/>
    </source>
</evidence>
<evidence type="ECO:0000313" key="20">
    <source>
        <dbReference type="Proteomes" id="UP000053099"/>
    </source>
</evidence>
<dbReference type="PATRIC" id="fig|37636.3.peg.873"/>
<dbReference type="GO" id="GO:0009085">
    <property type="term" value="P:lysine biosynthetic process"/>
    <property type="evidence" value="ECO:0007669"/>
    <property type="project" value="UniProtKB-KW"/>
</dbReference>
<dbReference type="GO" id="GO:0006099">
    <property type="term" value="P:tricarboxylic acid cycle"/>
    <property type="evidence" value="ECO:0007669"/>
    <property type="project" value="TreeGrafter"/>
</dbReference>
<evidence type="ECO:0000256" key="6">
    <source>
        <dbReference type="ARBA" id="ARBA00023002"/>
    </source>
</evidence>
<evidence type="ECO:0000256" key="12">
    <source>
        <dbReference type="ARBA" id="ARBA00060720"/>
    </source>
</evidence>
<dbReference type="SUPFAM" id="SSF53659">
    <property type="entry name" value="Isocitrate/Isopropylmalate dehydrogenase-like"/>
    <property type="match status" value="1"/>
</dbReference>
<evidence type="ECO:0000256" key="7">
    <source>
        <dbReference type="ARBA" id="ARBA00023027"/>
    </source>
</evidence>